<keyword evidence="2" id="KW-0677">Repeat</keyword>
<dbReference type="PROSITE" id="PS00028">
    <property type="entry name" value="ZINC_FINGER_C2H2_1"/>
    <property type="match status" value="3"/>
</dbReference>
<dbReference type="SMART" id="SM00451">
    <property type="entry name" value="ZnF_U1"/>
    <property type="match status" value="6"/>
</dbReference>
<evidence type="ECO:0000256" key="6">
    <source>
        <dbReference type="SAM" id="Coils"/>
    </source>
</evidence>
<dbReference type="PANTHER" id="PTHR24403:SF60">
    <property type="entry name" value="ZINC FINGER PROTEIN 407"/>
    <property type="match status" value="1"/>
</dbReference>
<dbReference type="FunFam" id="3.30.160.60:FF:000721">
    <property type="entry name" value="Zinc finger protein 407"/>
    <property type="match status" value="1"/>
</dbReference>
<proteinExistence type="predicted"/>
<dbReference type="EMBL" id="AZIM01000028">
    <property type="protein sequence ID" value="ETE73841.1"/>
    <property type="molecule type" value="Genomic_DNA"/>
</dbReference>
<evidence type="ECO:0000313" key="9">
    <source>
        <dbReference type="EMBL" id="ETE73841.1"/>
    </source>
</evidence>
<dbReference type="SUPFAM" id="SSF57667">
    <property type="entry name" value="beta-beta-alpha zinc fingers"/>
    <property type="match status" value="2"/>
</dbReference>
<name>V8PIP8_OPHHA</name>
<sequence length="1565" mass="175558">MNVEKSQNYECDENVENELLQDSAENILVGKTPNDSFSNSKMLLMKELKNPLKNPEENGLGKRPLSQTTDQELNETTIIENEPVSKRLKLVSTKPAKGNEGNPSDSTTYEDSIDGTSKPVGKLATNTSPNRYSFSSNSSCIQQEFVPEDSTVQITPMKNVPSQENETLLPKCKSSILDDSTGINYTMSTIQNVSKCNICKETFSSALDLENHIQEHHLKQSKEKGSLYSTSKSEYTSSLQAHVKQTSGQLTYFCDLCGYQTFKEALLEAHFLGKTHLRRQNLAARGGFVKMLTKKSFCKKQRFPIKEKNVRMKLASNKQKIRDELSDPLRISSNKIENLKENCQDLAEMMPSTETTECITKEEALLWKVDGNGEKSDVSESSECNPCLLKSAKSSQVTANNLKVTGVLGSFQKKRRILSRGMPFRQSTFFRLNQQIKRRYNLLGIGKKSKLDFRAKHSSQGELHQSDLSQAKVLQSEGDGKDFCMDIPKTAALHQDEKNILEHKTTSEKELDEQRTLDPGNRVGSTLSNKEDLKLDADKIQGEFKVHCQIYGYSSDSKDLECHQKNNHIDNCKINCPKCLFLAPNNISLGKHMSDEHSMAFSCSACCKYFLTEEEVATHNATEHHSDLLSQGNTIQSLKSDLAVHSTSCPSGELPKVVESKAQQEDVKLSVLQPGSQFKESALSRSQFQCKKCFYKTRSSSVLTRHIKLRHAQEYHFLCKACNLYSLSKEGMEKHIKRSKHLENARKNNIGLRFEECIEKICVAGTDGKKGTEGPICGSLKTVLENENIHAPFSSLQKVSINKELYPSNEMLKDNELILGSLQKKGRPKGTISRTCPHCGLLASSVTNLTVHIRRKHSHQYSYLCKVCNYYTVTKGDMERHCATKKHKSRLEASGEKNVEFIVCPENDNIEANMKKTDNPGNLSKEFIVSNDQPSETDQPILENKVDEQNNIIQLSVKNIIHLPKIDRGRNFSETQRKNAESSNVSQDKNVQVQTRLATANDNKCAHCNFIAHSFSSLEVHIKRKHTKEFEYYCMACDYYAVTRREMIRHAATEKHKIKRQSYICASSGEEADVASIAKETAIVSGEEQQNTEVLQISLDETKSKSNIEEESPDNEVMQKANKSPTYLALEDSVASEVSKDCILEAVDAKMEDGTDQGRENTSGEENDQDGSLKLNEMVELKETIDCVLHQHQEIAKSNILLTTEPGDENMAFDESSPNSDLMKNENKLQEDSEKRYKSSEVVTEEVKTDETHFSIVSDTGSAVEQENISESTECFKNIHILQQQINNGQCPTAEEEGTLIDAQQETGVSLNNIWGSDSSVAEAMDKNDIALDALNSVDGKIVDGTGVQNSGQFDSSIVKISHEDSSEPVDRPVDGQNLSKQKSWDRAGKVDCPRNDGKKKKVEGHPVRESPRICCDDCGFLADGLSGLNVHIAMKHPSKEKHFHCLLCGKSFYTESSLHQHLASAGHMRNEQASVEELPEGGATFKCVKCTEPFDSEQNLFLHIKEQHEELLREVNKYIVEDTEQIVREREENKGNICKYCGKICRSSNSMAFLAHIRTHTGMY</sequence>
<feature type="compositionally biased region" description="Basic and acidic residues" evidence="7">
    <location>
        <begin position="1383"/>
        <end position="1397"/>
    </location>
</feature>
<evidence type="ECO:0000256" key="3">
    <source>
        <dbReference type="ARBA" id="ARBA00022771"/>
    </source>
</evidence>
<feature type="domain" description="C2H2-type" evidence="8">
    <location>
        <begin position="1444"/>
        <end position="1473"/>
    </location>
</feature>
<gene>
    <name evidence="9" type="primary">ZNF407</name>
    <name evidence="9" type="ORF">L345_00310</name>
</gene>
<dbReference type="Proteomes" id="UP000018936">
    <property type="component" value="Unassembled WGS sequence"/>
</dbReference>
<feature type="region of interest" description="Disordered" evidence="7">
    <location>
        <begin position="1101"/>
        <end position="1120"/>
    </location>
</feature>
<evidence type="ECO:0000256" key="1">
    <source>
        <dbReference type="ARBA" id="ARBA00022723"/>
    </source>
</evidence>
<feature type="compositionally biased region" description="Polar residues" evidence="7">
    <location>
        <begin position="65"/>
        <end position="79"/>
    </location>
</feature>
<feature type="compositionally biased region" description="Basic and acidic residues" evidence="7">
    <location>
        <begin position="1223"/>
        <end position="1234"/>
    </location>
</feature>
<feature type="non-terminal residue" evidence="9">
    <location>
        <position position="1"/>
    </location>
</feature>
<evidence type="ECO:0000256" key="5">
    <source>
        <dbReference type="PROSITE-ProRule" id="PRU00042"/>
    </source>
</evidence>
<protein>
    <submittedName>
        <fullName evidence="9">Zinc finger protein</fullName>
    </submittedName>
</protein>
<dbReference type="FunFam" id="3.30.160.60:FF:001138">
    <property type="entry name" value="zinc finger protein 407 isoform X1"/>
    <property type="match status" value="1"/>
</dbReference>
<dbReference type="GO" id="GO:0003676">
    <property type="term" value="F:nucleic acid binding"/>
    <property type="evidence" value="ECO:0007669"/>
    <property type="project" value="InterPro"/>
</dbReference>
<evidence type="ECO:0000313" key="10">
    <source>
        <dbReference type="Proteomes" id="UP000018936"/>
    </source>
</evidence>
<feature type="region of interest" description="Disordered" evidence="7">
    <location>
        <begin position="1207"/>
        <end position="1234"/>
    </location>
</feature>
<dbReference type="GO" id="GO:0008270">
    <property type="term" value="F:zinc ion binding"/>
    <property type="evidence" value="ECO:0007669"/>
    <property type="project" value="UniProtKB-KW"/>
</dbReference>
<dbReference type="Gene3D" id="3.30.160.60">
    <property type="entry name" value="Classic Zinc Finger"/>
    <property type="match status" value="5"/>
</dbReference>
<keyword evidence="6" id="KW-0175">Coiled coil</keyword>
<dbReference type="InterPro" id="IPR050688">
    <property type="entry name" value="Zinc_finger/UBP_domain"/>
</dbReference>
<dbReference type="FunFam" id="3.30.160.60:FF:001710">
    <property type="entry name" value="Zinc finger protein 407 isoform 1"/>
    <property type="match status" value="1"/>
</dbReference>
<dbReference type="InterPro" id="IPR003604">
    <property type="entry name" value="Matrin/U1-like-C_Znf_C2H2"/>
</dbReference>
<dbReference type="GO" id="GO:0005634">
    <property type="term" value="C:nucleus"/>
    <property type="evidence" value="ECO:0007669"/>
    <property type="project" value="TreeGrafter"/>
</dbReference>
<feature type="region of interest" description="Disordered" evidence="7">
    <location>
        <begin position="1363"/>
        <end position="1404"/>
    </location>
</feature>
<accession>V8PIP8</accession>
<feature type="compositionally biased region" description="Basic and acidic residues" evidence="7">
    <location>
        <begin position="1148"/>
        <end position="1159"/>
    </location>
</feature>
<feature type="region of interest" description="Disordered" evidence="7">
    <location>
        <begin position="1148"/>
        <end position="1173"/>
    </location>
</feature>
<comment type="caution">
    <text evidence="9">The sequence shown here is derived from an EMBL/GenBank/DDBJ whole genome shotgun (WGS) entry which is preliminary data.</text>
</comment>
<evidence type="ECO:0000259" key="8">
    <source>
        <dbReference type="PROSITE" id="PS50157"/>
    </source>
</evidence>
<evidence type="ECO:0000256" key="7">
    <source>
        <dbReference type="SAM" id="MobiDB-lite"/>
    </source>
</evidence>
<feature type="compositionally biased region" description="Basic and acidic residues" evidence="7">
    <location>
        <begin position="51"/>
        <end position="60"/>
    </location>
</feature>
<keyword evidence="10" id="KW-1185">Reference proteome</keyword>
<dbReference type="SMART" id="SM00355">
    <property type="entry name" value="ZnF_C2H2"/>
    <property type="match status" value="14"/>
</dbReference>
<feature type="compositionally biased region" description="Basic and acidic residues" evidence="7">
    <location>
        <begin position="1363"/>
        <end position="1374"/>
    </location>
</feature>
<dbReference type="OrthoDB" id="7788172at2759"/>
<dbReference type="GO" id="GO:0045944">
    <property type="term" value="P:positive regulation of transcription by RNA polymerase II"/>
    <property type="evidence" value="ECO:0007669"/>
    <property type="project" value="TreeGrafter"/>
</dbReference>
<keyword evidence="1" id="KW-0479">Metal-binding</keyword>
<dbReference type="PANTHER" id="PTHR24403">
    <property type="entry name" value="ZINC FINGER PROTEIN"/>
    <property type="match status" value="1"/>
</dbReference>
<feature type="compositionally biased region" description="Polar residues" evidence="7">
    <location>
        <begin position="101"/>
        <end position="110"/>
    </location>
</feature>
<dbReference type="Pfam" id="PF00096">
    <property type="entry name" value="zf-C2H2"/>
    <property type="match status" value="1"/>
</dbReference>
<feature type="compositionally biased region" description="Basic and acidic residues" evidence="7">
    <location>
        <begin position="507"/>
        <end position="516"/>
    </location>
</feature>
<dbReference type="InterPro" id="IPR013087">
    <property type="entry name" value="Znf_C2H2_type"/>
</dbReference>
<feature type="domain" description="C2H2-type" evidence="8">
    <location>
        <begin position="1486"/>
        <end position="1509"/>
    </location>
</feature>
<evidence type="ECO:0000256" key="2">
    <source>
        <dbReference type="ARBA" id="ARBA00022737"/>
    </source>
</evidence>
<dbReference type="InterPro" id="IPR036236">
    <property type="entry name" value="Znf_C2H2_sf"/>
</dbReference>
<keyword evidence="4" id="KW-0862">Zinc</keyword>
<feature type="coiled-coil region" evidence="6">
    <location>
        <begin position="329"/>
        <end position="356"/>
    </location>
</feature>
<dbReference type="PROSITE" id="PS50157">
    <property type="entry name" value="ZINC_FINGER_C2H2_2"/>
    <property type="match status" value="4"/>
</dbReference>
<dbReference type="Pfam" id="PF12874">
    <property type="entry name" value="zf-met"/>
    <property type="match status" value="2"/>
</dbReference>
<keyword evidence="3 5" id="KW-0863">Zinc-finger</keyword>
<feature type="region of interest" description="Disordered" evidence="7">
    <location>
        <begin position="51"/>
        <end position="136"/>
    </location>
</feature>
<organism evidence="9 10">
    <name type="scientific">Ophiophagus hannah</name>
    <name type="common">King cobra</name>
    <name type="synonym">Naja hannah</name>
    <dbReference type="NCBI Taxonomy" id="8665"/>
    <lineage>
        <taxon>Eukaryota</taxon>
        <taxon>Metazoa</taxon>
        <taxon>Chordata</taxon>
        <taxon>Craniata</taxon>
        <taxon>Vertebrata</taxon>
        <taxon>Euteleostomi</taxon>
        <taxon>Lepidosauria</taxon>
        <taxon>Squamata</taxon>
        <taxon>Bifurcata</taxon>
        <taxon>Unidentata</taxon>
        <taxon>Episquamata</taxon>
        <taxon>Toxicofera</taxon>
        <taxon>Serpentes</taxon>
        <taxon>Colubroidea</taxon>
        <taxon>Elapidae</taxon>
        <taxon>Elapinae</taxon>
        <taxon>Ophiophagus</taxon>
    </lineage>
</organism>
<feature type="domain" description="C2H2-type" evidence="8">
    <location>
        <begin position="194"/>
        <end position="221"/>
    </location>
</feature>
<reference evidence="9 10" key="1">
    <citation type="journal article" date="2013" name="Proc. Natl. Acad. Sci. U.S.A.">
        <title>The king cobra genome reveals dynamic gene evolution and adaptation in the snake venom system.</title>
        <authorList>
            <person name="Vonk F.J."/>
            <person name="Casewell N.R."/>
            <person name="Henkel C.V."/>
            <person name="Heimberg A.M."/>
            <person name="Jansen H.J."/>
            <person name="McCleary R.J."/>
            <person name="Kerkkamp H.M."/>
            <person name="Vos R.A."/>
            <person name="Guerreiro I."/>
            <person name="Calvete J.J."/>
            <person name="Wuster W."/>
            <person name="Woods A.E."/>
            <person name="Logan J.M."/>
            <person name="Harrison R.A."/>
            <person name="Castoe T.A."/>
            <person name="de Koning A.P."/>
            <person name="Pollock D.D."/>
            <person name="Yandell M."/>
            <person name="Calderon D."/>
            <person name="Renjifo C."/>
            <person name="Currier R.B."/>
            <person name="Salgado D."/>
            <person name="Pla D."/>
            <person name="Sanz L."/>
            <person name="Hyder A.S."/>
            <person name="Ribeiro J.M."/>
            <person name="Arntzen J.W."/>
            <person name="van den Thillart G.E."/>
            <person name="Boetzer M."/>
            <person name="Pirovano W."/>
            <person name="Dirks R.P."/>
            <person name="Spaink H.P."/>
            <person name="Duboule D."/>
            <person name="McGlinn E."/>
            <person name="Kini R.M."/>
            <person name="Richardson M.K."/>
        </authorList>
    </citation>
    <scope>NUCLEOTIDE SEQUENCE</scope>
    <source>
        <tissue evidence="9">Blood</tissue>
    </source>
</reference>
<feature type="region of interest" description="Disordered" evidence="7">
    <location>
        <begin position="507"/>
        <end position="526"/>
    </location>
</feature>
<feature type="domain" description="C2H2-type" evidence="8">
    <location>
        <begin position="688"/>
        <end position="716"/>
    </location>
</feature>
<evidence type="ECO:0000256" key="4">
    <source>
        <dbReference type="ARBA" id="ARBA00022833"/>
    </source>
</evidence>